<evidence type="ECO:0000313" key="2">
    <source>
        <dbReference type="Proteomes" id="UP001241377"/>
    </source>
</evidence>
<dbReference type="EMBL" id="JASBWR010000077">
    <property type="protein sequence ID" value="KAJ9098387.1"/>
    <property type="molecule type" value="Genomic_DNA"/>
</dbReference>
<protein>
    <submittedName>
        <fullName evidence="1">Uncharacterized protein</fullName>
    </submittedName>
</protein>
<organism evidence="1 2">
    <name type="scientific">Naganishia cerealis</name>
    <dbReference type="NCBI Taxonomy" id="610337"/>
    <lineage>
        <taxon>Eukaryota</taxon>
        <taxon>Fungi</taxon>
        <taxon>Dikarya</taxon>
        <taxon>Basidiomycota</taxon>
        <taxon>Agaricomycotina</taxon>
        <taxon>Tremellomycetes</taxon>
        <taxon>Filobasidiales</taxon>
        <taxon>Filobasidiaceae</taxon>
        <taxon>Naganishia</taxon>
    </lineage>
</organism>
<proteinExistence type="predicted"/>
<reference evidence="1" key="1">
    <citation type="submission" date="2023-04" db="EMBL/GenBank/DDBJ databases">
        <title>Draft Genome sequencing of Naganishia species isolated from polar environments using Oxford Nanopore Technology.</title>
        <authorList>
            <person name="Leo P."/>
            <person name="Venkateswaran K."/>
        </authorList>
    </citation>
    <scope>NUCLEOTIDE SEQUENCE</scope>
    <source>
        <strain evidence="1">MNA-CCFEE 5261</strain>
    </source>
</reference>
<dbReference type="Proteomes" id="UP001241377">
    <property type="component" value="Unassembled WGS sequence"/>
</dbReference>
<evidence type="ECO:0000313" key="1">
    <source>
        <dbReference type="EMBL" id="KAJ9098387.1"/>
    </source>
</evidence>
<accession>A0ACC2VIK7</accession>
<keyword evidence="2" id="KW-1185">Reference proteome</keyword>
<sequence>MAPTKLEIKVNVVKRLLKESKLYDEEASDQEKALSDMKERHEDPYLIHKQEVLLKEAQMMITEIRKKVEDQRTNLAKYLDNYDGDEDTSEARALIGVN</sequence>
<gene>
    <name evidence="1" type="ORF">QFC19_006386</name>
</gene>
<comment type="caution">
    <text evidence="1">The sequence shown here is derived from an EMBL/GenBank/DDBJ whole genome shotgun (WGS) entry which is preliminary data.</text>
</comment>
<name>A0ACC2VIK7_9TREE</name>